<sequence length="211" mass="22396">MISAHGTDSSSSDSLSVTNAQAEGPAATLVAKEGEQKNATQKNPLIEGRLLSNSTSNTTEVAEQGKSMSGESQESRSPSVQEGNGAAVSPEVREMRRRHKEFLLRGFNAPSLASNFISRETSLLALGPVVPSCDSLSCLNALCLEPGDSSVAILQASGGPLAQPRPFHFSLFCPECDDTDDLLDTDEEEEGDDEILTDYVDEPISECSTSE</sequence>
<gene>
    <name evidence="2" type="ORF">Cvel_5920</name>
</gene>
<name>A0A0G4H9D4_9ALVE</name>
<feature type="region of interest" description="Disordered" evidence="1">
    <location>
        <begin position="1"/>
        <end position="92"/>
    </location>
</feature>
<dbReference type="VEuPathDB" id="CryptoDB:Cvel_5920"/>
<dbReference type="EMBL" id="CDMZ01002028">
    <property type="protein sequence ID" value="CEM40391.1"/>
    <property type="molecule type" value="Genomic_DNA"/>
</dbReference>
<proteinExistence type="predicted"/>
<reference evidence="2" key="1">
    <citation type="submission" date="2014-11" db="EMBL/GenBank/DDBJ databases">
        <authorList>
            <person name="Otto D Thomas"/>
            <person name="Naeem Raeece"/>
        </authorList>
    </citation>
    <scope>NUCLEOTIDE SEQUENCE</scope>
</reference>
<accession>A0A0G4H9D4</accession>
<dbReference type="AlphaFoldDB" id="A0A0G4H9D4"/>
<evidence type="ECO:0000256" key="1">
    <source>
        <dbReference type="SAM" id="MobiDB-lite"/>
    </source>
</evidence>
<feature type="compositionally biased region" description="Polar residues" evidence="1">
    <location>
        <begin position="51"/>
        <end position="82"/>
    </location>
</feature>
<protein>
    <submittedName>
        <fullName evidence="2">Uncharacterized protein</fullName>
    </submittedName>
</protein>
<evidence type="ECO:0000313" key="2">
    <source>
        <dbReference type="EMBL" id="CEM40391.1"/>
    </source>
</evidence>
<organism evidence="2">
    <name type="scientific">Chromera velia CCMP2878</name>
    <dbReference type="NCBI Taxonomy" id="1169474"/>
    <lineage>
        <taxon>Eukaryota</taxon>
        <taxon>Sar</taxon>
        <taxon>Alveolata</taxon>
        <taxon>Colpodellida</taxon>
        <taxon>Chromeraceae</taxon>
        <taxon>Chromera</taxon>
    </lineage>
</organism>